<dbReference type="AlphaFoldDB" id="A0A438C403"/>
<feature type="region of interest" description="Disordered" evidence="1">
    <location>
        <begin position="1"/>
        <end position="105"/>
    </location>
</feature>
<name>A0A438C403_VITVI</name>
<dbReference type="EMBL" id="QGNW01002563">
    <property type="protein sequence ID" value="RVW17982.1"/>
    <property type="molecule type" value="Genomic_DNA"/>
</dbReference>
<accession>A0A438C403</accession>
<feature type="compositionally biased region" description="Pro residues" evidence="1">
    <location>
        <begin position="31"/>
        <end position="41"/>
    </location>
</feature>
<evidence type="ECO:0000313" key="3">
    <source>
        <dbReference type="Proteomes" id="UP000288805"/>
    </source>
</evidence>
<reference evidence="2 3" key="1">
    <citation type="journal article" date="2018" name="PLoS Genet.">
        <title>Population sequencing reveals clonal diversity and ancestral inbreeding in the grapevine cultivar Chardonnay.</title>
        <authorList>
            <person name="Roach M.J."/>
            <person name="Johnson D.L."/>
            <person name="Bohlmann J."/>
            <person name="van Vuuren H.J."/>
            <person name="Jones S.J."/>
            <person name="Pretorius I.S."/>
            <person name="Schmidt S.A."/>
            <person name="Borneman A.R."/>
        </authorList>
    </citation>
    <scope>NUCLEOTIDE SEQUENCE [LARGE SCALE GENOMIC DNA]</scope>
    <source>
        <strain evidence="3">cv. Chardonnay</strain>
        <tissue evidence="2">Leaf</tissue>
    </source>
</reference>
<feature type="compositionally biased region" description="Pro residues" evidence="1">
    <location>
        <begin position="82"/>
        <end position="99"/>
    </location>
</feature>
<protein>
    <submittedName>
        <fullName evidence="2">Uncharacterized protein</fullName>
    </submittedName>
</protein>
<comment type="caution">
    <text evidence="2">The sequence shown here is derived from an EMBL/GenBank/DDBJ whole genome shotgun (WGS) entry which is preliminary data.</text>
</comment>
<proteinExistence type="predicted"/>
<evidence type="ECO:0000256" key="1">
    <source>
        <dbReference type="SAM" id="MobiDB-lite"/>
    </source>
</evidence>
<organism evidence="2 3">
    <name type="scientific">Vitis vinifera</name>
    <name type="common">Grape</name>
    <dbReference type="NCBI Taxonomy" id="29760"/>
    <lineage>
        <taxon>Eukaryota</taxon>
        <taxon>Viridiplantae</taxon>
        <taxon>Streptophyta</taxon>
        <taxon>Embryophyta</taxon>
        <taxon>Tracheophyta</taxon>
        <taxon>Spermatophyta</taxon>
        <taxon>Magnoliopsida</taxon>
        <taxon>eudicotyledons</taxon>
        <taxon>Gunneridae</taxon>
        <taxon>Pentapetalae</taxon>
        <taxon>rosids</taxon>
        <taxon>Vitales</taxon>
        <taxon>Vitaceae</taxon>
        <taxon>Viteae</taxon>
        <taxon>Vitis</taxon>
    </lineage>
</organism>
<evidence type="ECO:0000313" key="2">
    <source>
        <dbReference type="EMBL" id="RVW17982.1"/>
    </source>
</evidence>
<dbReference type="Proteomes" id="UP000288805">
    <property type="component" value="Unassembled WGS sequence"/>
</dbReference>
<sequence length="219" mass="24229">MVRTRGAKSSSPLGRKRAAKETPVQGSTSEPPRPLVIPPPIEDASMSPPVRRYQTRSGGLPPKKKARVSDSEPIDLTEPSPESSPEPPSELQPSQPPPTESQIPSSMTPEVLIRRPMVAQPPIEGNLDCQTWPFHSELCFDIATFRLQPELRDSFHLLHRYHMEHLLTLRDFFIDHFSEHPYSGDDSSSCSSGVDFSHLDSAYCHSEADSAPSGYSISS</sequence>
<gene>
    <name evidence="2" type="ORF">CK203_115178</name>
</gene>